<dbReference type="Gene3D" id="1.10.10.10">
    <property type="entry name" value="Winged helix-like DNA-binding domain superfamily/Winged helix DNA-binding domain"/>
    <property type="match status" value="1"/>
</dbReference>
<dbReference type="InterPro" id="IPR000792">
    <property type="entry name" value="Tscrpt_reg_LuxR_C"/>
</dbReference>
<dbReference type="PANTHER" id="PTHR44688">
    <property type="entry name" value="DNA-BINDING TRANSCRIPTIONAL ACTIVATOR DEVR_DOSR"/>
    <property type="match status" value="1"/>
</dbReference>
<evidence type="ECO:0000259" key="5">
    <source>
        <dbReference type="PROSITE" id="PS50043"/>
    </source>
</evidence>
<dbReference type="PROSITE" id="PS50043">
    <property type="entry name" value="HTH_LUXR_2"/>
    <property type="match status" value="1"/>
</dbReference>
<dbReference type="InterPro" id="IPR036388">
    <property type="entry name" value="WH-like_DNA-bd_sf"/>
</dbReference>
<keyword evidence="4" id="KW-0472">Membrane</keyword>
<dbReference type="InterPro" id="IPR016032">
    <property type="entry name" value="Sig_transdc_resp-reg_C-effctor"/>
</dbReference>
<dbReference type="EMBL" id="JAAWWL010000001">
    <property type="protein sequence ID" value="NKI30437.1"/>
    <property type="molecule type" value="Genomic_DNA"/>
</dbReference>
<feature type="domain" description="HTH luxR-type" evidence="5">
    <location>
        <begin position="83"/>
        <end position="146"/>
    </location>
</feature>
<keyword evidence="7" id="KW-1185">Reference proteome</keyword>
<name>A0ABX1GKK6_9FLAO</name>
<evidence type="ECO:0000313" key="7">
    <source>
        <dbReference type="Proteomes" id="UP000718451"/>
    </source>
</evidence>
<protein>
    <submittedName>
        <fullName evidence="6">Helix-turn-helix transcriptional regulator</fullName>
    </submittedName>
</protein>
<evidence type="ECO:0000256" key="3">
    <source>
        <dbReference type="ARBA" id="ARBA00023163"/>
    </source>
</evidence>
<dbReference type="CDD" id="cd06170">
    <property type="entry name" value="LuxR_C_like"/>
    <property type="match status" value="1"/>
</dbReference>
<evidence type="ECO:0000256" key="4">
    <source>
        <dbReference type="SAM" id="Phobius"/>
    </source>
</evidence>
<comment type="caution">
    <text evidence="6">The sequence shown here is derived from an EMBL/GenBank/DDBJ whole genome shotgun (WGS) entry which is preliminary data.</text>
</comment>
<gene>
    <name evidence="6" type="ORF">HCU67_00660</name>
</gene>
<dbReference type="RefSeq" id="WP_168550684.1">
    <property type="nucleotide sequence ID" value="NZ_JAAWWL010000001.1"/>
</dbReference>
<organism evidence="6 7">
    <name type="scientific">Croceivirga thetidis</name>
    <dbReference type="NCBI Taxonomy" id="2721623"/>
    <lineage>
        <taxon>Bacteria</taxon>
        <taxon>Pseudomonadati</taxon>
        <taxon>Bacteroidota</taxon>
        <taxon>Flavobacteriia</taxon>
        <taxon>Flavobacteriales</taxon>
        <taxon>Flavobacteriaceae</taxon>
        <taxon>Croceivirga</taxon>
    </lineage>
</organism>
<dbReference type="SMART" id="SM00421">
    <property type="entry name" value="HTH_LUXR"/>
    <property type="match status" value="1"/>
</dbReference>
<evidence type="ECO:0000256" key="1">
    <source>
        <dbReference type="ARBA" id="ARBA00023015"/>
    </source>
</evidence>
<feature type="transmembrane region" description="Helical" evidence="4">
    <location>
        <begin position="40"/>
        <end position="60"/>
    </location>
</feature>
<dbReference type="PANTHER" id="PTHR44688:SF16">
    <property type="entry name" value="DNA-BINDING TRANSCRIPTIONAL ACTIVATOR DEVR_DOSR"/>
    <property type="match status" value="1"/>
</dbReference>
<keyword evidence="3" id="KW-0804">Transcription</keyword>
<proteinExistence type="predicted"/>
<keyword evidence="2" id="KW-0238">DNA-binding</keyword>
<reference evidence="6 7" key="1">
    <citation type="submission" date="2020-04" db="EMBL/GenBank/DDBJ databases">
        <authorList>
            <person name="Yoon J."/>
        </authorList>
    </citation>
    <scope>NUCLEOTIDE SEQUENCE [LARGE SCALE GENOMIC DNA]</scope>
    <source>
        <strain evidence="6 7">DJ-13</strain>
    </source>
</reference>
<dbReference type="Pfam" id="PF00196">
    <property type="entry name" value="GerE"/>
    <property type="match status" value="1"/>
</dbReference>
<sequence>MNILSKYHKHFLIAALVLSSIAISIRGSNGEVKLVLHNYPVIITLLITISLFLVAIYFYLSNKKITNLVNQIKEQSELKSDGVDSNLAELTERQREVYNLILSGKTNKEIMTELFIEQSTLKTHINQIYKKLNIKNRRELKSRAND</sequence>
<keyword evidence="4" id="KW-1133">Transmembrane helix</keyword>
<evidence type="ECO:0000313" key="6">
    <source>
        <dbReference type="EMBL" id="NKI30437.1"/>
    </source>
</evidence>
<keyword evidence="1" id="KW-0805">Transcription regulation</keyword>
<keyword evidence="4" id="KW-0812">Transmembrane</keyword>
<dbReference type="SUPFAM" id="SSF46894">
    <property type="entry name" value="C-terminal effector domain of the bipartite response regulators"/>
    <property type="match status" value="1"/>
</dbReference>
<accession>A0ABX1GKK6</accession>
<dbReference type="Proteomes" id="UP000718451">
    <property type="component" value="Unassembled WGS sequence"/>
</dbReference>
<dbReference type="PRINTS" id="PR00038">
    <property type="entry name" value="HTHLUXR"/>
</dbReference>
<evidence type="ECO:0000256" key="2">
    <source>
        <dbReference type="ARBA" id="ARBA00023125"/>
    </source>
</evidence>